<feature type="transmembrane region" description="Helical" evidence="6">
    <location>
        <begin position="454"/>
        <end position="473"/>
    </location>
</feature>
<sequence>MSASQPGEGAMPPEGLGYDPRLYNADLAPVPSSLRNWSWLNMSTVWMGMVHNVVAYEAAAGLISMGMSAMQAIAAVAVAYFMLFLAMWFNAKAGTRHGVPFCVLVRSPFGPFGANVPVVIRGVVAMFWYAVQVYAGSQAINAILSTLWTPWAHFNAGFLGMPANGWLSMGLFLMLHALVVSHGVHRIRNFELIAGPLVILVGVIATIWGLHEAHGLGPIFSQPSKLHGTDGALTFAIGVTGMIGIWSTFAVNIPDLSRFVRTQRDQVLGQLIGLPITAIVFTLMSVIVTSATIIAFGKPIWDPVKLLLAIDNPVVTVLGGLVIILATLSVNVAANIMPAAYDLVNLFPRRLNFNRAAMLVLFAGLLYVPWYWFQNATTIFHALEIIAGLLGPVTGIMLVDYFVLHGQQYDIDALYRYSETLHGRYGINPAGFYAMGIAGALAIVGFFVPELSAMADFSWFIGVLVGGGLYWVFGRAAATRAAGLSSGPAELASEPE</sequence>
<keyword evidence="3 6" id="KW-0812">Transmembrane</keyword>
<keyword evidence="5 6" id="KW-0472">Membrane</keyword>
<dbReference type="EMBL" id="CP017448">
    <property type="protein sequence ID" value="AOV16454.1"/>
    <property type="molecule type" value="Genomic_DNA"/>
</dbReference>
<feature type="transmembrane region" description="Helical" evidence="6">
    <location>
        <begin position="151"/>
        <end position="180"/>
    </location>
</feature>
<reference evidence="7 8" key="1">
    <citation type="submission" date="2016-09" db="EMBL/GenBank/DDBJ databases">
        <title>Acidihalobacter prosperus V6 (DSM14174).</title>
        <authorList>
            <person name="Khaleque H.N."/>
            <person name="Ramsay J.P."/>
            <person name="Murphy R.J.T."/>
            <person name="Kaksonen A.H."/>
            <person name="Boxall N.J."/>
            <person name="Watkin E.L.J."/>
        </authorList>
    </citation>
    <scope>NUCLEOTIDE SEQUENCE [LARGE SCALE GENOMIC DNA]</scope>
    <source>
        <strain evidence="7 8">V6</strain>
    </source>
</reference>
<feature type="transmembrane region" description="Helical" evidence="6">
    <location>
        <begin position="425"/>
        <end position="448"/>
    </location>
</feature>
<dbReference type="GO" id="GO:0015205">
    <property type="term" value="F:nucleobase transmembrane transporter activity"/>
    <property type="evidence" value="ECO:0007669"/>
    <property type="project" value="TreeGrafter"/>
</dbReference>
<dbReference type="InterPro" id="IPR001248">
    <property type="entry name" value="Pur-cyt_permease"/>
</dbReference>
<dbReference type="PANTHER" id="PTHR30618:SF0">
    <property type="entry name" value="PURINE-URACIL PERMEASE NCS1"/>
    <property type="match status" value="1"/>
</dbReference>
<comment type="subcellular location">
    <subcellularLocation>
        <location evidence="1">Membrane</location>
        <topology evidence="1">Multi-pass membrane protein</topology>
    </subcellularLocation>
</comment>
<feature type="transmembrane region" description="Helical" evidence="6">
    <location>
        <begin position="353"/>
        <end position="373"/>
    </location>
</feature>
<feature type="transmembrane region" description="Helical" evidence="6">
    <location>
        <begin position="69"/>
        <end position="91"/>
    </location>
</feature>
<evidence type="ECO:0000256" key="4">
    <source>
        <dbReference type="ARBA" id="ARBA00022989"/>
    </source>
</evidence>
<evidence type="ECO:0000256" key="6">
    <source>
        <dbReference type="SAM" id="Phobius"/>
    </source>
</evidence>
<dbReference type="AlphaFoldDB" id="A0A1D8K676"/>
<evidence type="ECO:0000313" key="7">
    <source>
        <dbReference type="EMBL" id="AOV16454.1"/>
    </source>
</evidence>
<keyword evidence="4 6" id="KW-1133">Transmembrane helix</keyword>
<feature type="transmembrane region" description="Helical" evidence="6">
    <location>
        <begin position="272"/>
        <end position="297"/>
    </location>
</feature>
<evidence type="ECO:0000256" key="2">
    <source>
        <dbReference type="ARBA" id="ARBA00008974"/>
    </source>
</evidence>
<dbReference type="CDD" id="cd11485">
    <property type="entry name" value="SLC-NCS1sbd_YbbW-like"/>
    <property type="match status" value="1"/>
</dbReference>
<feature type="transmembrane region" description="Helical" evidence="6">
    <location>
        <begin position="231"/>
        <end position="251"/>
    </location>
</feature>
<dbReference type="Gene3D" id="1.10.4160.10">
    <property type="entry name" value="Hydantoin permease"/>
    <property type="match status" value="1"/>
</dbReference>
<feature type="transmembrane region" description="Helical" evidence="6">
    <location>
        <begin position="112"/>
        <end position="131"/>
    </location>
</feature>
<organism evidence="7 8">
    <name type="scientific">Acidihalobacter aeolianus</name>
    <dbReference type="NCBI Taxonomy" id="2792603"/>
    <lineage>
        <taxon>Bacteria</taxon>
        <taxon>Pseudomonadati</taxon>
        <taxon>Pseudomonadota</taxon>
        <taxon>Gammaproteobacteria</taxon>
        <taxon>Chromatiales</taxon>
        <taxon>Ectothiorhodospiraceae</taxon>
        <taxon>Acidihalobacter</taxon>
    </lineage>
</organism>
<evidence type="ECO:0000256" key="3">
    <source>
        <dbReference type="ARBA" id="ARBA00022692"/>
    </source>
</evidence>
<evidence type="ECO:0000256" key="1">
    <source>
        <dbReference type="ARBA" id="ARBA00004141"/>
    </source>
</evidence>
<feature type="transmembrane region" description="Helical" evidence="6">
    <location>
        <begin position="317"/>
        <end position="341"/>
    </location>
</feature>
<dbReference type="Proteomes" id="UP000095342">
    <property type="component" value="Chromosome"/>
</dbReference>
<keyword evidence="8" id="KW-1185">Reference proteome</keyword>
<dbReference type="Pfam" id="PF02133">
    <property type="entry name" value="Transp_cyt_pur"/>
    <property type="match status" value="1"/>
</dbReference>
<dbReference type="RefSeq" id="WP_070072046.1">
    <property type="nucleotide sequence ID" value="NZ_CP017448.1"/>
</dbReference>
<feature type="transmembrane region" description="Helical" evidence="6">
    <location>
        <begin position="379"/>
        <end position="404"/>
    </location>
</feature>
<comment type="similarity">
    <text evidence="2">Belongs to the purine-cytosine permease (2.A.39) family.</text>
</comment>
<dbReference type="PANTHER" id="PTHR30618">
    <property type="entry name" value="NCS1 FAMILY PURINE/PYRIMIDINE TRANSPORTER"/>
    <property type="match status" value="1"/>
</dbReference>
<dbReference type="InterPro" id="IPR045225">
    <property type="entry name" value="Uracil/uridine/allantoin_perm"/>
</dbReference>
<name>A0A1D8K676_9GAMM</name>
<evidence type="ECO:0000313" key="8">
    <source>
        <dbReference type="Proteomes" id="UP000095342"/>
    </source>
</evidence>
<proteinExistence type="inferred from homology"/>
<feature type="transmembrane region" description="Helical" evidence="6">
    <location>
        <begin position="192"/>
        <end position="211"/>
    </location>
</feature>
<evidence type="ECO:0000256" key="5">
    <source>
        <dbReference type="ARBA" id="ARBA00023136"/>
    </source>
</evidence>
<dbReference type="KEGG" id="aaeo:BJI67_04640"/>
<protein>
    <submittedName>
        <fullName evidence="7">Nitrate reductase</fullName>
    </submittedName>
</protein>
<gene>
    <name evidence="7" type="ORF">BJI67_04640</name>
</gene>
<accession>A0A1D8K676</accession>
<dbReference type="GO" id="GO:0005886">
    <property type="term" value="C:plasma membrane"/>
    <property type="evidence" value="ECO:0007669"/>
    <property type="project" value="TreeGrafter"/>
</dbReference>